<reference evidence="1" key="1">
    <citation type="journal article" date="2016" name="Nature">
        <title>Redefining the invertebrate RNA virosphere.</title>
        <authorList>
            <person name="Shi M."/>
            <person name="Lin X.D."/>
            <person name="Tian J.H."/>
            <person name="Chen L.J."/>
            <person name="Chen X."/>
            <person name="Li C.X."/>
            <person name="Qin X.C."/>
            <person name="Li J."/>
            <person name="Cao J.P."/>
            <person name="Eden J.S."/>
            <person name="Buchmann J."/>
            <person name="Wang W."/>
            <person name="Xu J."/>
            <person name="Holmes E.C."/>
            <person name="Zhang Y.Z."/>
        </authorList>
    </citation>
    <scope>NUCLEOTIDE SEQUENCE</scope>
    <source>
        <strain evidence="1">BHTSS17872</strain>
    </source>
</reference>
<proteinExistence type="predicted"/>
<sequence length="814" mass="93982">MAYQNLIRESGLYPEAVIRVMGEQGRHWEDESWKDRELSLRHDMVCILLCNTERMKTITEGHITKLIMGESSSKSTTSSATIDVDFDPISVKRKADEMLLGGPSKIRKIEESAWKSIGDDETLSTDEEGTDDIDKGFVCQTDIIGFDENEEGGFMIFDPDEEYERDFSDDEKQVMTENIEETLSREKYRYSLLEGSTNEAQIHSIYTSVWKINTTNKKFDIVDKIGKKFIEVKVSLRPIIDHWAELRHEISIPEKNIALIVANPETLTIEYLNLDGEKMPGHDLAIDFLTSRREYIIEKGMKEDSDELFYNTVMKNEWLNNRTKAWINRMLNIVDINELKTPENRFEFVNDNTMKEIKPKDLYALLTDTRSRQAKQATWKGKILPTPMNEWVSTEYDTDKEMVSEFFLSMEETKIHLILNWEEDLGTELFNSIKEFQGIVLTGENEHAPFEYIKILKKRKGQYRANIEMKSSLLKMLGIGQKKRSYILSSDGMVQPEYEEHKEKSYPYWMKRVLNDLSKDSDMVVNPTLNVIEIPSVHPMGRMSQQVTNHIFQLFKRTEAAKTCYKEMGAMSRLGGAYLIGIGKKSAHSSVACLPLYCIGERDGIEVREVCGVIIRGPHHVRESTDRINIITIEKIKEIYIPMCLSMINKGVIITNTDPERGRHFWIVRQNAIRKTDPTYGAFIHNLLFVPCNYIGDLIMNHPNIAGHTATQGLLNKAFRDTVTRCNQFYKNRFSELTIMGLIGGSQEEGYFSFLRKVFMMLLEWSRKESVYNCDLEGLVNSGNECLIDSSYVLYLHEELRAFLLEAMNSDFSV</sequence>
<evidence type="ECO:0000313" key="1">
    <source>
        <dbReference type="EMBL" id="APG77867.1"/>
    </source>
</evidence>
<accession>A0A1L3KKE5</accession>
<name>A0A1L3KKE5_9VIRU</name>
<protein>
    <submittedName>
        <fullName evidence="1">Polymerase PA</fullName>
    </submittedName>
</protein>
<dbReference type="EMBL" id="KX883846">
    <property type="protein sequence ID" value="APG77867.1"/>
    <property type="molecule type" value="Genomic_RNA"/>
</dbReference>
<organism evidence="1">
    <name type="scientific">Beihai orthomyxo-like virus 1</name>
    <dbReference type="NCBI Taxonomy" id="1922494"/>
    <lineage>
        <taxon>Viruses</taxon>
        <taxon>Riboviria</taxon>
    </lineage>
</organism>